<dbReference type="InterPro" id="IPR020583">
    <property type="entry name" value="Inositol_monoP_metal-BS"/>
</dbReference>
<dbReference type="AlphaFoldDB" id="A0A1H6E384"/>
<dbReference type="PROSITE" id="PS00630">
    <property type="entry name" value="IMP_2"/>
    <property type="match status" value="1"/>
</dbReference>
<evidence type="ECO:0000256" key="3">
    <source>
        <dbReference type="ARBA" id="ARBA00022723"/>
    </source>
</evidence>
<protein>
    <recommendedName>
        <fullName evidence="2">inositol-phosphate phosphatase</fullName>
        <ecNumber evidence="2">3.1.3.25</ecNumber>
    </recommendedName>
</protein>
<dbReference type="SUPFAM" id="SSF56655">
    <property type="entry name" value="Carbohydrate phosphatase"/>
    <property type="match status" value="1"/>
</dbReference>
<gene>
    <name evidence="7" type="ORF">SAMN05216223_12445</name>
</gene>
<comment type="catalytic activity">
    <reaction evidence="1">
        <text>a myo-inositol phosphate + H2O = myo-inositol + phosphate</text>
        <dbReference type="Rhea" id="RHEA:24056"/>
        <dbReference type="ChEBI" id="CHEBI:15377"/>
        <dbReference type="ChEBI" id="CHEBI:17268"/>
        <dbReference type="ChEBI" id="CHEBI:43474"/>
        <dbReference type="ChEBI" id="CHEBI:84139"/>
        <dbReference type="EC" id="3.1.3.25"/>
    </reaction>
</comment>
<keyword evidence="5 6" id="KW-0460">Magnesium</keyword>
<dbReference type="GO" id="GO:0046872">
    <property type="term" value="F:metal ion binding"/>
    <property type="evidence" value="ECO:0007669"/>
    <property type="project" value="UniProtKB-KW"/>
</dbReference>
<comment type="cofactor">
    <cofactor evidence="6">
        <name>Mg(2+)</name>
        <dbReference type="ChEBI" id="CHEBI:18420"/>
    </cofactor>
</comment>
<proteinExistence type="predicted"/>
<dbReference type="PROSITE" id="PS00629">
    <property type="entry name" value="IMP_1"/>
    <property type="match status" value="1"/>
</dbReference>
<evidence type="ECO:0000256" key="4">
    <source>
        <dbReference type="ARBA" id="ARBA00022801"/>
    </source>
</evidence>
<evidence type="ECO:0000256" key="5">
    <source>
        <dbReference type="ARBA" id="ARBA00022842"/>
    </source>
</evidence>
<feature type="binding site" evidence="6">
    <location>
        <position position="106"/>
    </location>
    <ligand>
        <name>Mg(2+)</name>
        <dbReference type="ChEBI" id="CHEBI:18420"/>
        <label>1</label>
        <note>catalytic</note>
    </ligand>
</feature>
<evidence type="ECO:0000256" key="2">
    <source>
        <dbReference type="ARBA" id="ARBA00013106"/>
    </source>
</evidence>
<dbReference type="EMBL" id="FNVU01000024">
    <property type="protein sequence ID" value="SEG91663.1"/>
    <property type="molecule type" value="Genomic_DNA"/>
</dbReference>
<evidence type="ECO:0000313" key="7">
    <source>
        <dbReference type="EMBL" id="SEG91663.1"/>
    </source>
</evidence>
<name>A0A1H6E384_9ACTN</name>
<feature type="binding site" evidence="6">
    <location>
        <position position="103"/>
    </location>
    <ligand>
        <name>Mg(2+)</name>
        <dbReference type="ChEBI" id="CHEBI:18420"/>
        <label>1</label>
        <note>catalytic</note>
    </ligand>
</feature>
<dbReference type="InterPro" id="IPR020550">
    <property type="entry name" value="Inositol_monophosphatase_CS"/>
</dbReference>
<evidence type="ECO:0000256" key="1">
    <source>
        <dbReference type="ARBA" id="ARBA00001033"/>
    </source>
</evidence>
<dbReference type="Gene3D" id="3.40.190.80">
    <property type="match status" value="1"/>
</dbReference>
<dbReference type="InterPro" id="IPR000760">
    <property type="entry name" value="Inositol_monophosphatase-like"/>
</dbReference>
<dbReference type="Proteomes" id="UP000236754">
    <property type="component" value="Unassembled WGS sequence"/>
</dbReference>
<accession>A0A1H6E384</accession>
<dbReference type="PANTHER" id="PTHR20854">
    <property type="entry name" value="INOSITOL MONOPHOSPHATASE"/>
    <property type="match status" value="1"/>
</dbReference>
<feature type="binding site" evidence="6">
    <location>
        <position position="84"/>
    </location>
    <ligand>
        <name>Mg(2+)</name>
        <dbReference type="ChEBI" id="CHEBI:18420"/>
        <label>1</label>
        <note>catalytic</note>
    </ligand>
</feature>
<evidence type="ECO:0000256" key="6">
    <source>
        <dbReference type="PIRSR" id="PIRSR600760-2"/>
    </source>
</evidence>
<keyword evidence="4" id="KW-0378">Hydrolase</keyword>
<keyword evidence="8" id="KW-1185">Reference proteome</keyword>
<feature type="binding site" evidence="6">
    <location>
        <position position="229"/>
    </location>
    <ligand>
        <name>Mg(2+)</name>
        <dbReference type="ChEBI" id="CHEBI:18420"/>
        <label>1</label>
        <note>catalytic</note>
    </ligand>
</feature>
<dbReference type="GO" id="GO:0008934">
    <property type="term" value="F:inositol monophosphate 1-phosphatase activity"/>
    <property type="evidence" value="ECO:0007669"/>
    <property type="project" value="TreeGrafter"/>
</dbReference>
<dbReference type="GO" id="GO:0006020">
    <property type="term" value="P:inositol metabolic process"/>
    <property type="evidence" value="ECO:0007669"/>
    <property type="project" value="TreeGrafter"/>
</dbReference>
<evidence type="ECO:0000313" key="8">
    <source>
        <dbReference type="Proteomes" id="UP000236754"/>
    </source>
</evidence>
<organism evidence="7 8">
    <name type="scientific">Actinacidiphila yanglinensis</name>
    <dbReference type="NCBI Taxonomy" id="310779"/>
    <lineage>
        <taxon>Bacteria</taxon>
        <taxon>Bacillati</taxon>
        <taxon>Actinomycetota</taxon>
        <taxon>Actinomycetes</taxon>
        <taxon>Kitasatosporales</taxon>
        <taxon>Streptomycetaceae</taxon>
        <taxon>Actinacidiphila</taxon>
    </lineage>
</organism>
<dbReference type="Gene3D" id="3.30.540.10">
    <property type="entry name" value="Fructose-1,6-Bisphosphatase, subunit A, domain 1"/>
    <property type="match status" value="1"/>
</dbReference>
<dbReference type="GO" id="GO:0007165">
    <property type="term" value="P:signal transduction"/>
    <property type="evidence" value="ECO:0007669"/>
    <property type="project" value="TreeGrafter"/>
</dbReference>
<dbReference type="Pfam" id="PF00459">
    <property type="entry name" value="Inositol_P"/>
    <property type="match status" value="1"/>
</dbReference>
<keyword evidence="3 6" id="KW-0479">Metal-binding</keyword>
<dbReference type="EC" id="3.1.3.25" evidence="2"/>
<dbReference type="PRINTS" id="PR00377">
    <property type="entry name" value="IMPHPHTASES"/>
</dbReference>
<dbReference type="PANTHER" id="PTHR20854:SF4">
    <property type="entry name" value="INOSITOL-1-MONOPHOSPHATASE-RELATED"/>
    <property type="match status" value="1"/>
</dbReference>
<sequence>MVRTDGTRRATAGVAEADDGLAVVVAERAARAAGGLLRRLGGTDAARARPKGGHEIVTDADLRADALIREVLAARFPTHRVVSEETWDGWQDGMFDGPVWVVDPMDGSANFAHGYPYVSVSVAFAVDGVVRAGAVHAPFLGHTFTAVKGGGARRNGRRLAAADTSALGDALVSTGFPHQRGQLDPVLERVRRLVLNCRDVRRAGSPALDIALVAAGMLDAHTESLAPWDVAAAALVATEAGARRGNLLPEPFPLSPDLSGTGIVVAAPGVYDALCALLAEEEHPAGEQAT</sequence>
<dbReference type="GO" id="GO:0046854">
    <property type="term" value="P:phosphatidylinositol phosphate biosynthetic process"/>
    <property type="evidence" value="ECO:0007669"/>
    <property type="project" value="InterPro"/>
</dbReference>
<reference evidence="7 8" key="1">
    <citation type="submission" date="2016-10" db="EMBL/GenBank/DDBJ databases">
        <authorList>
            <person name="de Groot N.N."/>
        </authorList>
    </citation>
    <scope>NUCLEOTIDE SEQUENCE [LARGE SCALE GENOMIC DNA]</scope>
    <source>
        <strain evidence="7 8">CGMCC 4.2023</strain>
    </source>
</reference>